<protein>
    <submittedName>
        <fullName evidence="1">Uncharacterized protein</fullName>
    </submittedName>
</protein>
<dbReference type="OrthoDB" id="2986744at2759"/>
<keyword evidence="2" id="KW-1185">Reference proteome</keyword>
<dbReference type="AlphaFoldDB" id="A0A163D6K0"/>
<accession>A0A163D6K0</accession>
<gene>
    <name evidence="1" type="ORF">ST47_g5897</name>
</gene>
<proteinExistence type="predicted"/>
<dbReference type="Proteomes" id="UP000076837">
    <property type="component" value="Unassembled WGS sequence"/>
</dbReference>
<sequence length="183" mass="18888">MFILTPTLYKSVLSTMLLTQLFIAASASAAVITSRQTGNGALQSGGQTLVLKEVGGIPGNECLTFRNNGEIVDAACVNTAADRQLTPSTFAGADVLAVQRSFSNGFRPDLVNTQACVGFNGTHFKAIDCADNSLDPVSFQNGQLVSASGACQSGHDNAAQITVDPSGQNCAQLESTAVQPTST</sequence>
<name>A0A163D6K0_DIDRA</name>
<evidence type="ECO:0000313" key="2">
    <source>
        <dbReference type="Proteomes" id="UP000076837"/>
    </source>
</evidence>
<reference evidence="1 2" key="1">
    <citation type="journal article" date="2016" name="Sci. Rep.">
        <title>Draft genome sequencing and secretome analysis of fungal phytopathogen Ascochyta rabiei provides insight into the necrotrophic effector repertoire.</title>
        <authorList>
            <person name="Verma S."/>
            <person name="Gazara R.K."/>
            <person name="Nizam S."/>
            <person name="Parween S."/>
            <person name="Chattopadhyay D."/>
            <person name="Verma P.K."/>
        </authorList>
    </citation>
    <scope>NUCLEOTIDE SEQUENCE [LARGE SCALE GENOMIC DNA]</scope>
    <source>
        <strain evidence="1 2">ArDII</strain>
    </source>
</reference>
<organism evidence="1 2">
    <name type="scientific">Didymella rabiei</name>
    <name type="common">Chickpea ascochyta blight fungus</name>
    <name type="synonym">Mycosphaerella rabiei</name>
    <dbReference type="NCBI Taxonomy" id="5454"/>
    <lineage>
        <taxon>Eukaryota</taxon>
        <taxon>Fungi</taxon>
        <taxon>Dikarya</taxon>
        <taxon>Ascomycota</taxon>
        <taxon>Pezizomycotina</taxon>
        <taxon>Dothideomycetes</taxon>
        <taxon>Pleosporomycetidae</taxon>
        <taxon>Pleosporales</taxon>
        <taxon>Pleosporineae</taxon>
        <taxon>Didymellaceae</taxon>
        <taxon>Ascochyta</taxon>
    </lineage>
</organism>
<comment type="caution">
    <text evidence="1">The sequence shown here is derived from an EMBL/GenBank/DDBJ whole genome shotgun (WGS) entry which is preliminary data.</text>
</comment>
<dbReference type="EMBL" id="JYNV01000202">
    <property type="protein sequence ID" value="KZM22948.1"/>
    <property type="molecule type" value="Genomic_DNA"/>
</dbReference>
<evidence type="ECO:0000313" key="1">
    <source>
        <dbReference type="EMBL" id="KZM22948.1"/>
    </source>
</evidence>